<dbReference type="EMBL" id="JARK01001348">
    <property type="protein sequence ID" value="EYC25147.1"/>
    <property type="molecule type" value="Genomic_DNA"/>
</dbReference>
<reference evidence="2" key="1">
    <citation type="journal article" date="2015" name="Nat. Genet.">
        <title>The genome and transcriptome of the zoonotic hookworm Ancylostoma ceylanicum identify infection-specific gene families.</title>
        <authorList>
            <person name="Schwarz E.M."/>
            <person name="Hu Y."/>
            <person name="Antoshechkin I."/>
            <person name="Miller M.M."/>
            <person name="Sternberg P.W."/>
            <person name="Aroian R.V."/>
        </authorList>
    </citation>
    <scope>NUCLEOTIDE SEQUENCE</scope>
    <source>
        <strain evidence="2">HY135</strain>
    </source>
</reference>
<comment type="caution">
    <text evidence="1">The sequence shown here is derived from an EMBL/GenBank/DDBJ whole genome shotgun (WGS) entry which is preliminary data.</text>
</comment>
<proteinExistence type="predicted"/>
<evidence type="ECO:0000313" key="1">
    <source>
        <dbReference type="EMBL" id="EYC25147.1"/>
    </source>
</evidence>
<keyword evidence="2" id="KW-1185">Reference proteome</keyword>
<sequence>MFCLLVEKLLELKFGENCALPVADYNLYQQRLNDQQLFQQQHIMEQKRERLVRIREDPRLRTSHNNSK</sequence>
<dbReference type="AlphaFoldDB" id="A0A016VDQ7"/>
<organism evidence="1 2">
    <name type="scientific">Ancylostoma ceylanicum</name>
    <dbReference type="NCBI Taxonomy" id="53326"/>
    <lineage>
        <taxon>Eukaryota</taxon>
        <taxon>Metazoa</taxon>
        <taxon>Ecdysozoa</taxon>
        <taxon>Nematoda</taxon>
        <taxon>Chromadorea</taxon>
        <taxon>Rhabditida</taxon>
        <taxon>Rhabditina</taxon>
        <taxon>Rhabditomorpha</taxon>
        <taxon>Strongyloidea</taxon>
        <taxon>Ancylostomatidae</taxon>
        <taxon>Ancylostomatinae</taxon>
        <taxon>Ancylostoma</taxon>
    </lineage>
</organism>
<protein>
    <submittedName>
        <fullName evidence="1">Uncharacterized protein</fullName>
    </submittedName>
</protein>
<evidence type="ECO:0000313" key="2">
    <source>
        <dbReference type="Proteomes" id="UP000024635"/>
    </source>
</evidence>
<name>A0A016VDQ7_9BILA</name>
<gene>
    <name evidence="1" type="primary">Acey_s0012.g1727</name>
    <name evidence="1" type="ORF">Y032_0012g1727</name>
</gene>
<accession>A0A016VDQ7</accession>
<dbReference type="Proteomes" id="UP000024635">
    <property type="component" value="Unassembled WGS sequence"/>
</dbReference>